<keyword evidence="14" id="KW-0437">Light-harvesting polypeptide</keyword>
<keyword evidence="19" id="KW-1185">Reference proteome</keyword>
<dbReference type="GO" id="GO:0019684">
    <property type="term" value="P:photosynthesis, light reaction"/>
    <property type="evidence" value="ECO:0007669"/>
    <property type="project" value="InterPro"/>
</dbReference>
<dbReference type="GO" id="GO:0046872">
    <property type="term" value="F:metal ion binding"/>
    <property type="evidence" value="ECO:0007669"/>
    <property type="project" value="UniProtKB-KW"/>
</dbReference>
<evidence type="ECO:0000256" key="12">
    <source>
        <dbReference type="ARBA" id="ARBA00022991"/>
    </source>
</evidence>
<comment type="caution">
    <text evidence="18">The sequence shown here is derived from an EMBL/GenBank/DDBJ whole genome shotgun (WGS) entry which is preliminary data.</text>
</comment>
<evidence type="ECO:0000256" key="10">
    <source>
        <dbReference type="ARBA" id="ARBA00022956"/>
    </source>
</evidence>
<evidence type="ECO:0000256" key="4">
    <source>
        <dbReference type="ARBA" id="ARBA00022475"/>
    </source>
</evidence>
<dbReference type="EMBL" id="VHJK01000001">
    <property type="protein sequence ID" value="TRD12002.1"/>
    <property type="molecule type" value="Genomic_DNA"/>
</dbReference>
<dbReference type="InterPro" id="IPR035889">
    <property type="entry name" value="Light-harvesting_complex"/>
</dbReference>
<comment type="similarity">
    <text evidence="3">Belongs to the antenna complex beta subunit family.</text>
</comment>
<feature type="binding site" description="axial binding residue" evidence="15">
    <location>
        <position position="20"/>
    </location>
    <ligand>
        <name>a bacteriochlorophyll</name>
        <dbReference type="ChEBI" id="CHEBI:38201"/>
    </ligand>
    <ligandPart>
        <name>Mg</name>
        <dbReference type="ChEBI" id="CHEBI:25107"/>
    </ligandPart>
</feature>
<dbReference type="GO" id="GO:0042314">
    <property type="term" value="F:bacteriochlorophyll binding"/>
    <property type="evidence" value="ECO:0007669"/>
    <property type="project" value="UniProtKB-KW"/>
</dbReference>
<dbReference type="Pfam" id="PF00556">
    <property type="entry name" value="LHC"/>
    <property type="match status" value="1"/>
</dbReference>
<evidence type="ECO:0000256" key="7">
    <source>
        <dbReference type="ARBA" id="ARBA00022692"/>
    </source>
</evidence>
<evidence type="ECO:0000256" key="1">
    <source>
        <dbReference type="ARBA" id="ARBA00002455"/>
    </source>
</evidence>
<dbReference type="Gene3D" id="1.20.5.250">
    <property type="match status" value="1"/>
</dbReference>
<evidence type="ECO:0000256" key="2">
    <source>
        <dbReference type="ARBA" id="ARBA00004249"/>
    </source>
</evidence>
<evidence type="ECO:0000256" key="3">
    <source>
        <dbReference type="ARBA" id="ARBA00011052"/>
    </source>
</evidence>
<keyword evidence="8 15" id="KW-0479">Metal-binding</keyword>
<dbReference type="GO" id="GO:0030077">
    <property type="term" value="C:plasma membrane light-harvesting complex"/>
    <property type="evidence" value="ECO:0007669"/>
    <property type="project" value="InterPro"/>
</dbReference>
<dbReference type="InterPro" id="IPR023623">
    <property type="entry name" value="Antenna_beta_CS"/>
</dbReference>
<feature type="domain" description="Antenna complex alpha/beta subunit" evidence="17">
    <location>
        <begin position="14"/>
        <end position="48"/>
    </location>
</feature>
<evidence type="ECO:0000256" key="16">
    <source>
        <dbReference type="SAM" id="Phobius"/>
    </source>
</evidence>
<evidence type="ECO:0000256" key="8">
    <source>
        <dbReference type="ARBA" id="ARBA00022723"/>
    </source>
</evidence>
<evidence type="ECO:0000256" key="9">
    <source>
        <dbReference type="ARBA" id="ARBA00022842"/>
    </source>
</evidence>
<dbReference type="NCBIfam" id="NF040862">
    <property type="entry name" value="pufB_517_ASD"/>
    <property type="match status" value="1"/>
</dbReference>
<keyword evidence="4" id="KW-1003">Cell membrane</keyword>
<dbReference type="InterPro" id="IPR023624">
    <property type="entry name" value="Antenna_beta_dom_sf"/>
</dbReference>
<evidence type="ECO:0000313" key="19">
    <source>
        <dbReference type="Proteomes" id="UP000316343"/>
    </source>
</evidence>
<dbReference type="PIRSF" id="PIRSF002900">
    <property type="entry name" value="Antenna_beta"/>
    <property type="match status" value="1"/>
</dbReference>
<evidence type="ECO:0000256" key="11">
    <source>
        <dbReference type="ARBA" id="ARBA00022989"/>
    </source>
</evidence>
<sequence length="50" mass="5634">MNDPERIGTHLTPEEAKEIHKAFMGTFALYVGIALVAHALVWADKPWFPI</sequence>
<comment type="subcellular location">
    <subcellularLocation>
        <location evidence="2">Cell inner membrane</location>
        <topology evidence="2">Single-pass type II membrane protein</topology>
    </subcellularLocation>
</comment>
<evidence type="ECO:0000256" key="5">
    <source>
        <dbReference type="ARBA" id="ARBA00022494"/>
    </source>
</evidence>
<gene>
    <name evidence="18" type="ORF">FGU71_09125</name>
</gene>
<proteinExistence type="inferred from homology"/>
<dbReference type="GO" id="GO:0005886">
    <property type="term" value="C:plasma membrane"/>
    <property type="evidence" value="ECO:0007669"/>
    <property type="project" value="UniProtKB-SubCell"/>
</dbReference>
<comment type="function">
    <text evidence="1">Antenna complexes are light-harvesting systems, which transfer the excitation energy to the reaction centers.</text>
</comment>
<keyword evidence="9 15" id="KW-0460">Magnesium</keyword>
<evidence type="ECO:0000256" key="14">
    <source>
        <dbReference type="ARBA" id="ARBA00023243"/>
    </source>
</evidence>
<dbReference type="AlphaFoldDB" id="A0A547PCY5"/>
<evidence type="ECO:0000256" key="13">
    <source>
        <dbReference type="ARBA" id="ARBA00023136"/>
    </source>
</evidence>
<dbReference type="PRINTS" id="PR00674">
    <property type="entry name" value="LIGHTHARVSTB"/>
</dbReference>
<organism evidence="18 19">
    <name type="scientific">Erythrobacter insulae</name>
    <dbReference type="NCBI Taxonomy" id="2584124"/>
    <lineage>
        <taxon>Bacteria</taxon>
        <taxon>Pseudomonadati</taxon>
        <taxon>Pseudomonadota</taxon>
        <taxon>Alphaproteobacteria</taxon>
        <taxon>Sphingomonadales</taxon>
        <taxon>Erythrobacteraceae</taxon>
        <taxon>Erythrobacter/Porphyrobacter group</taxon>
        <taxon>Erythrobacter</taxon>
    </lineage>
</organism>
<evidence type="ECO:0000313" key="18">
    <source>
        <dbReference type="EMBL" id="TRD12002.1"/>
    </source>
</evidence>
<dbReference type="Proteomes" id="UP000316343">
    <property type="component" value="Unassembled WGS sequence"/>
</dbReference>
<keyword evidence="7 16" id="KW-0812">Transmembrane</keyword>
<dbReference type="InterPro" id="IPR000066">
    <property type="entry name" value="Antenna_a/b"/>
</dbReference>
<keyword evidence="6" id="KW-0042">Antenna complex</keyword>
<keyword evidence="11 16" id="KW-1133">Transmembrane helix</keyword>
<dbReference type="RefSeq" id="WP_142788275.1">
    <property type="nucleotide sequence ID" value="NZ_VHJK01000001.1"/>
</dbReference>
<evidence type="ECO:0000256" key="6">
    <source>
        <dbReference type="ARBA" id="ARBA00022549"/>
    </source>
</evidence>
<keyword evidence="5" id="KW-0148">Chlorophyll</keyword>
<dbReference type="InterPro" id="IPR002362">
    <property type="entry name" value="LHB-1/5"/>
</dbReference>
<dbReference type="PROSITE" id="PS00969">
    <property type="entry name" value="ANTENNA_COMP_BETA"/>
    <property type="match status" value="1"/>
</dbReference>
<dbReference type="OrthoDB" id="7391998at2"/>
<feature type="binding site" description="axial binding residue" evidence="15">
    <location>
        <position position="38"/>
    </location>
    <ligand>
        <name>a bacteriochlorophyll</name>
        <dbReference type="ChEBI" id="CHEBI:38201"/>
    </ligand>
    <ligandPart>
        <name>Mg</name>
        <dbReference type="ChEBI" id="CHEBI:25107"/>
    </ligandPart>
</feature>
<feature type="transmembrane region" description="Helical" evidence="16">
    <location>
        <begin position="22"/>
        <end position="43"/>
    </location>
</feature>
<keyword evidence="12" id="KW-0157">Chromophore</keyword>
<protein>
    <submittedName>
        <fullName evidence="18">Light-harvesting protein</fullName>
    </submittedName>
</protein>
<keyword evidence="10" id="KW-0076">Bacteriochlorophyll</keyword>
<evidence type="ECO:0000256" key="15">
    <source>
        <dbReference type="PIRSR" id="PIRSR002900-1"/>
    </source>
</evidence>
<dbReference type="SUPFAM" id="SSF56918">
    <property type="entry name" value="Light-harvesting complex subunits"/>
    <property type="match status" value="1"/>
</dbReference>
<name>A0A547PCY5_9SPHN</name>
<evidence type="ECO:0000259" key="17">
    <source>
        <dbReference type="Pfam" id="PF00556"/>
    </source>
</evidence>
<keyword evidence="13 16" id="KW-0472">Membrane</keyword>
<accession>A0A547PCY5</accession>
<reference evidence="18 19" key="1">
    <citation type="submission" date="2019-06" db="EMBL/GenBank/DDBJ databases">
        <title>Erythrobacter insulae sp. nov., isolated from a tidal flat.</title>
        <authorList>
            <person name="Yoon J.-H."/>
        </authorList>
    </citation>
    <scope>NUCLEOTIDE SEQUENCE [LARGE SCALE GENOMIC DNA]</scope>
    <source>
        <strain evidence="18 19">JBTF-M21</strain>
    </source>
</reference>